<protein>
    <submittedName>
        <fullName evidence="1">Uncharacterized protein</fullName>
    </submittedName>
</protein>
<proteinExistence type="predicted"/>
<dbReference type="EMBL" id="BNAY01000009">
    <property type="protein sequence ID" value="GHH31808.1"/>
    <property type="molecule type" value="Genomic_DNA"/>
</dbReference>
<evidence type="ECO:0000313" key="1">
    <source>
        <dbReference type="EMBL" id="GHH31808.1"/>
    </source>
</evidence>
<comment type="caution">
    <text evidence="1">The sequence shown here is derived from an EMBL/GenBank/DDBJ whole genome shotgun (WGS) entry which is preliminary data.</text>
</comment>
<gene>
    <name evidence="1" type="ORF">GCM10017790_67970</name>
</gene>
<sequence>MSYEYEAWCLEKPNVASIARVVKLMMRTIIPSDLEVVVEYDSGRLWNFRWGNEASAVVIVMTPEFADIPGDNWILSAEGGARGMELCELLSLVIVAAAAVVHGGVVIDESKRLPERKNDPFGVLLDLARSGATSGKELLQVVRNGSSCDDSSADHK</sequence>
<dbReference type="Proteomes" id="UP000635387">
    <property type="component" value="Unassembled WGS sequence"/>
</dbReference>
<keyword evidence="2" id="KW-1185">Reference proteome</keyword>
<reference evidence="2" key="1">
    <citation type="journal article" date="2019" name="Int. J. Syst. Evol. Microbiol.">
        <title>The Global Catalogue of Microorganisms (GCM) 10K type strain sequencing project: providing services to taxonomists for standard genome sequencing and annotation.</title>
        <authorList>
            <consortium name="The Broad Institute Genomics Platform"/>
            <consortium name="The Broad Institute Genome Sequencing Center for Infectious Disease"/>
            <person name="Wu L."/>
            <person name="Ma J."/>
        </authorList>
    </citation>
    <scope>NUCLEOTIDE SEQUENCE [LARGE SCALE GENOMIC DNA]</scope>
    <source>
        <strain evidence="2">CGMCC 4.7683</strain>
    </source>
</reference>
<dbReference type="RefSeq" id="WP_191258492.1">
    <property type="nucleotide sequence ID" value="NZ_BNAY01000009.1"/>
</dbReference>
<evidence type="ECO:0000313" key="2">
    <source>
        <dbReference type="Proteomes" id="UP000635387"/>
    </source>
</evidence>
<accession>A0ABQ3MC51</accession>
<organism evidence="1 2">
    <name type="scientific">Amycolatopsis oliviviridis</name>
    <dbReference type="NCBI Taxonomy" id="1471590"/>
    <lineage>
        <taxon>Bacteria</taxon>
        <taxon>Bacillati</taxon>
        <taxon>Actinomycetota</taxon>
        <taxon>Actinomycetes</taxon>
        <taxon>Pseudonocardiales</taxon>
        <taxon>Pseudonocardiaceae</taxon>
        <taxon>Amycolatopsis</taxon>
    </lineage>
</organism>
<name>A0ABQ3MC51_9PSEU</name>